<accession>C6M1J3</accession>
<dbReference type="AlphaFoldDB" id="C6M1J3"/>
<dbReference type="Proteomes" id="UP000005365">
    <property type="component" value="Unassembled WGS sequence"/>
</dbReference>
<sequence length="57" mass="6542">MQKRSSENKGSGFKPCYACFQTTFLVKLTAFGSQPLIGITIWAPPSRLRRVRRWIPN</sequence>
<protein>
    <submittedName>
        <fullName evidence="1">Uncharacterized protein</fullName>
    </submittedName>
</protein>
<evidence type="ECO:0000313" key="2">
    <source>
        <dbReference type="Proteomes" id="UP000005365"/>
    </source>
</evidence>
<keyword evidence="2" id="KW-1185">Reference proteome</keyword>
<proteinExistence type="predicted"/>
<name>C6M1J3_NEISI</name>
<evidence type="ECO:0000313" key="1">
    <source>
        <dbReference type="EMBL" id="EET45671.1"/>
    </source>
</evidence>
<comment type="caution">
    <text evidence="1">The sequence shown here is derived from an EMBL/GenBank/DDBJ whole genome shotgun (WGS) entry which is preliminary data.</text>
</comment>
<reference evidence="1" key="1">
    <citation type="submission" date="2009-07" db="EMBL/GenBank/DDBJ databases">
        <authorList>
            <person name="Weinstock G."/>
            <person name="Sodergren E."/>
            <person name="Clifton S."/>
            <person name="Fulton L."/>
            <person name="Fulton B."/>
            <person name="Courtney L."/>
            <person name="Fronick C."/>
            <person name="Harrison M."/>
            <person name="Strong C."/>
            <person name="Farmer C."/>
            <person name="Delahaunty K."/>
            <person name="Markovic C."/>
            <person name="Hall O."/>
            <person name="Minx P."/>
            <person name="Tomlinson C."/>
            <person name="Mitreva M."/>
            <person name="Nelson J."/>
            <person name="Hou S."/>
            <person name="Wollam A."/>
            <person name="Pepin K.H."/>
            <person name="Johnson M."/>
            <person name="Bhonagiri V."/>
            <person name="Nash W.E."/>
            <person name="Warren W."/>
            <person name="Chinwalla A."/>
            <person name="Mardis E.R."/>
            <person name="Wilson R.K."/>
        </authorList>
    </citation>
    <scope>NUCLEOTIDE SEQUENCE [LARGE SCALE GENOMIC DNA]</scope>
    <source>
        <strain evidence="1">ATCC 29256</strain>
    </source>
</reference>
<gene>
    <name evidence="1" type="ORF">NEISICOT_00377</name>
</gene>
<dbReference type="EMBL" id="ACKO02000002">
    <property type="protein sequence ID" value="EET45671.1"/>
    <property type="molecule type" value="Genomic_DNA"/>
</dbReference>
<organism evidence="1 2">
    <name type="scientific">Neisseria sicca ATCC 29256</name>
    <dbReference type="NCBI Taxonomy" id="547045"/>
    <lineage>
        <taxon>Bacteria</taxon>
        <taxon>Pseudomonadati</taxon>
        <taxon>Pseudomonadota</taxon>
        <taxon>Betaproteobacteria</taxon>
        <taxon>Neisseriales</taxon>
        <taxon>Neisseriaceae</taxon>
        <taxon>Neisseria</taxon>
    </lineage>
</organism>